<sequence length="168" mass="18164">MSAKHATRGVIFIHSVSPAVRPHVEWAVSSVLGYDVRFEWTAQPALPSMSRAEASWVGDVGTGAMLASALGGWEHLRFEVTEDGTAVSEGGRWSATPGLGIFYAQTDLMGNVVVPENRIRAAIDQAGGDAHEMRRLLNLALGQAWDDELEPFRYAGAGAPVRWLHRVG</sequence>
<dbReference type="Proteomes" id="UP000078368">
    <property type="component" value="Unassembled WGS sequence"/>
</dbReference>
<gene>
    <name evidence="1" type="ORF">A4H34_09110</name>
</gene>
<protein>
    <recommendedName>
        <fullName evidence="3">DUF3145 domain-containing protein</fullName>
    </recommendedName>
</protein>
<comment type="caution">
    <text evidence="1">The sequence shown here is derived from an EMBL/GenBank/DDBJ whole genome shotgun (WGS) entry which is preliminary data.</text>
</comment>
<evidence type="ECO:0000313" key="2">
    <source>
        <dbReference type="Proteomes" id="UP000078368"/>
    </source>
</evidence>
<accession>A0A179B0L7</accession>
<proteinExistence type="predicted"/>
<keyword evidence="2" id="KW-1185">Reference proteome</keyword>
<evidence type="ECO:0008006" key="3">
    <source>
        <dbReference type="Google" id="ProtNLM"/>
    </source>
</evidence>
<reference evidence="1 2" key="1">
    <citation type="submission" date="2016-04" db="EMBL/GenBank/DDBJ databases">
        <title>Peptidophaga gingivicola gen. nov., sp. nov., isolated from human subgingival plaque.</title>
        <authorList>
            <person name="Beall C.J."/>
            <person name="Mokrzan E.M."/>
            <person name="Griffen A.L."/>
            <person name="Leys E.J."/>
        </authorList>
    </citation>
    <scope>NUCLEOTIDE SEQUENCE [LARGE SCALE GENOMIC DNA]</scope>
    <source>
        <strain evidence="1 2">BA112</strain>
    </source>
</reference>
<dbReference type="RefSeq" id="WP_040323457.1">
    <property type="nucleotide sequence ID" value="NZ_LVZK01000003.1"/>
</dbReference>
<dbReference type="STRING" id="1823756.A4H34_09110"/>
<evidence type="ECO:0000313" key="1">
    <source>
        <dbReference type="EMBL" id="OAP85258.1"/>
    </source>
</evidence>
<organism evidence="1 2">
    <name type="scientific">Peptidiphaga gingivicola</name>
    <dbReference type="NCBI Taxonomy" id="2741497"/>
    <lineage>
        <taxon>Bacteria</taxon>
        <taxon>Bacillati</taxon>
        <taxon>Actinomycetota</taxon>
        <taxon>Actinomycetes</taxon>
        <taxon>Actinomycetales</taxon>
        <taxon>Actinomycetaceae</taxon>
        <taxon>Peptidiphaga</taxon>
    </lineage>
</organism>
<dbReference type="AlphaFoldDB" id="A0A179B0L7"/>
<dbReference type="InterPro" id="IPR021491">
    <property type="entry name" value="DUF3145"/>
</dbReference>
<dbReference type="EMBL" id="LVZK01000003">
    <property type="protein sequence ID" value="OAP85258.1"/>
    <property type="molecule type" value="Genomic_DNA"/>
</dbReference>
<name>A0A179B0L7_9ACTO</name>
<dbReference type="Pfam" id="PF11343">
    <property type="entry name" value="DUF3145"/>
    <property type="match status" value="1"/>
</dbReference>
<dbReference type="OrthoDB" id="3210860at2"/>